<keyword evidence="4" id="KW-1185">Reference proteome</keyword>
<dbReference type="GeneID" id="25733594"/>
<sequence length="145" mass="14555">MAPRAAHRTRTAVALAALLAASALCVAVQAAKPVRLQAARKLLQVSDGWQGFGIGSLPTYNGFAKLGGGAQLEAGLAQQGAASTYSEDYINSITSRYSAFGTGGWGGGFGRYGRYYGGSGLRNEEGRGGGGGGGGRGSHGGRGSK</sequence>
<reference evidence="3 4" key="1">
    <citation type="journal article" date="2013" name="BMC Genomics">
        <title>Reconstruction of the lipid metabolism for the microalga Monoraphidium neglectum from its genome sequence reveals characteristics suitable for biofuel production.</title>
        <authorList>
            <person name="Bogen C."/>
            <person name="Al-Dilaimi A."/>
            <person name="Albersmeier A."/>
            <person name="Wichmann J."/>
            <person name="Grundmann M."/>
            <person name="Rupp O."/>
            <person name="Lauersen K.J."/>
            <person name="Blifernez-Klassen O."/>
            <person name="Kalinowski J."/>
            <person name="Goesmann A."/>
            <person name="Mussgnug J.H."/>
            <person name="Kruse O."/>
        </authorList>
    </citation>
    <scope>NUCLEOTIDE SEQUENCE [LARGE SCALE GENOMIC DNA]</scope>
    <source>
        <strain evidence="3 4">SAG 48.87</strain>
    </source>
</reference>
<dbReference type="KEGG" id="mng:MNEG_15889"/>
<evidence type="ECO:0000313" key="3">
    <source>
        <dbReference type="EMBL" id="KIY92073.1"/>
    </source>
</evidence>
<protein>
    <submittedName>
        <fullName evidence="3">Uncharacterized protein</fullName>
    </submittedName>
</protein>
<accession>A0A0D2K7B9</accession>
<evidence type="ECO:0000256" key="1">
    <source>
        <dbReference type="SAM" id="MobiDB-lite"/>
    </source>
</evidence>
<evidence type="ECO:0000313" key="4">
    <source>
        <dbReference type="Proteomes" id="UP000054498"/>
    </source>
</evidence>
<name>A0A0D2K7B9_9CHLO</name>
<dbReference type="AlphaFoldDB" id="A0A0D2K7B9"/>
<dbReference type="Proteomes" id="UP000054498">
    <property type="component" value="Unassembled WGS sequence"/>
</dbReference>
<feature type="signal peptide" evidence="2">
    <location>
        <begin position="1"/>
        <end position="30"/>
    </location>
</feature>
<feature type="compositionally biased region" description="Gly residues" evidence="1">
    <location>
        <begin position="128"/>
        <end position="145"/>
    </location>
</feature>
<proteinExistence type="predicted"/>
<dbReference type="EMBL" id="KK105982">
    <property type="protein sequence ID" value="KIY92073.1"/>
    <property type="molecule type" value="Genomic_DNA"/>
</dbReference>
<keyword evidence="2" id="KW-0732">Signal</keyword>
<feature type="chain" id="PRO_5002245983" evidence="2">
    <location>
        <begin position="31"/>
        <end position="145"/>
    </location>
</feature>
<evidence type="ECO:0000256" key="2">
    <source>
        <dbReference type="SAM" id="SignalP"/>
    </source>
</evidence>
<organism evidence="3 4">
    <name type="scientific">Monoraphidium neglectum</name>
    <dbReference type="NCBI Taxonomy" id="145388"/>
    <lineage>
        <taxon>Eukaryota</taxon>
        <taxon>Viridiplantae</taxon>
        <taxon>Chlorophyta</taxon>
        <taxon>core chlorophytes</taxon>
        <taxon>Chlorophyceae</taxon>
        <taxon>CS clade</taxon>
        <taxon>Sphaeropleales</taxon>
        <taxon>Selenastraceae</taxon>
        <taxon>Monoraphidium</taxon>
    </lineage>
</organism>
<feature type="region of interest" description="Disordered" evidence="1">
    <location>
        <begin position="123"/>
        <end position="145"/>
    </location>
</feature>
<gene>
    <name evidence="3" type="ORF">MNEG_15889</name>
</gene>
<dbReference type="RefSeq" id="XP_013891093.1">
    <property type="nucleotide sequence ID" value="XM_014035639.1"/>
</dbReference>